<evidence type="ECO:0000313" key="4">
    <source>
        <dbReference type="EMBL" id="CAF1348244.1"/>
    </source>
</evidence>
<name>A0A815H8P3_9BILA</name>
<dbReference type="Proteomes" id="UP000663870">
    <property type="component" value="Unassembled WGS sequence"/>
</dbReference>
<protein>
    <submittedName>
        <fullName evidence="4">Uncharacterized protein</fullName>
    </submittedName>
</protein>
<dbReference type="Gene3D" id="3.40.50.2000">
    <property type="entry name" value="Glycogen Phosphorylase B"/>
    <property type="match status" value="1"/>
</dbReference>
<comment type="caution">
    <text evidence="4">The sequence shown here is derived from an EMBL/GenBank/DDBJ whole genome shotgun (WGS) entry which is preliminary data.</text>
</comment>
<keyword evidence="2" id="KW-0472">Membrane</keyword>
<dbReference type="GO" id="GO:0035251">
    <property type="term" value="F:UDP-glucosyltransferase activity"/>
    <property type="evidence" value="ECO:0007669"/>
    <property type="project" value="InterPro"/>
</dbReference>
<evidence type="ECO:0000256" key="2">
    <source>
        <dbReference type="SAM" id="Phobius"/>
    </source>
</evidence>
<dbReference type="Pfam" id="PF00201">
    <property type="entry name" value="UDPGT"/>
    <property type="match status" value="1"/>
</dbReference>
<evidence type="ECO:0000256" key="1">
    <source>
        <dbReference type="ARBA" id="ARBA00022679"/>
    </source>
</evidence>
<accession>A0A815H8P3</accession>
<dbReference type="AlphaFoldDB" id="A0A815H8P3"/>
<dbReference type="PANTHER" id="PTHR48049:SF132">
    <property type="entry name" value="GLYCOSYLTRANSFERASE"/>
    <property type="match status" value="1"/>
</dbReference>
<feature type="transmembrane region" description="Helical" evidence="2">
    <location>
        <begin position="253"/>
        <end position="272"/>
    </location>
</feature>
<dbReference type="InterPro" id="IPR050481">
    <property type="entry name" value="UDP-glycosyltransf_plant"/>
</dbReference>
<organism evidence="4 5">
    <name type="scientific">Rotaria sordida</name>
    <dbReference type="NCBI Taxonomy" id="392033"/>
    <lineage>
        <taxon>Eukaryota</taxon>
        <taxon>Metazoa</taxon>
        <taxon>Spiralia</taxon>
        <taxon>Gnathifera</taxon>
        <taxon>Rotifera</taxon>
        <taxon>Eurotatoria</taxon>
        <taxon>Bdelloidea</taxon>
        <taxon>Philodinida</taxon>
        <taxon>Philodinidae</taxon>
        <taxon>Rotaria</taxon>
    </lineage>
</organism>
<sequence>MDEAHIDGQDTDLNRWVKSKPSRSILYGAFGSTSLIPYDRMLNLIIGLADFLLRTNDTSLLLALRSANFDTYQAVLKNFHNNELKNILQDKYRVRIEEGFIQQKWILQQDSVKIFLSHCGMGSLLESIYLVKTIVCMPFNMEQFANAITIVSLGIGKSLFTPPSAWQSFIDPYNFVHYTFKSESVTDNVMTLWMNETYENAAKLMSLEMKYAGGTKRAVQEIEFFVELKGDLDRFTPFQNTLPFYQRNMLDLLFIYIVLPGIILLFMIYRCCKGSTKQKRD</sequence>
<keyword evidence="2" id="KW-0812">Transmembrane</keyword>
<gene>
    <name evidence="4" type="ORF">JXQ802_LOCUS31945</name>
    <name evidence="3" type="ORF">PYM288_LOCUS20986</name>
</gene>
<evidence type="ECO:0000313" key="3">
    <source>
        <dbReference type="EMBL" id="CAF1126643.1"/>
    </source>
</evidence>
<reference evidence="4" key="1">
    <citation type="submission" date="2021-02" db="EMBL/GenBank/DDBJ databases">
        <authorList>
            <person name="Nowell W R."/>
        </authorList>
    </citation>
    <scope>NUCLEOTIDE SEQUENCE</scope>
</reference>
<dbReference type="EMBL" id="CAJNOH010000801">
    <property type="protein sequence ID" value="CAF1126643.1"/>
    <property type="molecule type" value="Genomic_DNA"/>
</dbReference>
<proteinExistence type="predicted"/>
<keyword evidence="1" id="KW-0808">Transferase</keyword>
<dbReference type="InterPro" id="IPR002213">
    <property type="entry name" value="UDP_glucos_trans"/>
</dbReference>
<dbReference type="PANTHER" id="PTHR48049">
    <property type="entry name" value="GLYCOSYLTRANSFERASE"/>
    <property type="match status" value="1"/>
</dbReference>
<dbReference type="SUPFAM" id="SSF53756">
    <property type="entry name" value="UDP-Glycosyltransferase/glycogen phosphorylase"/>
    <property type="match status" value="1"/>
</dbReference>
<dbReference type="EMBL" id="CAJNOL010001381">
    <property type="protein sequence ID" value="CAF1348244.1"/>
    <property type="molecule type" value="Genomic_DNA"/>
</dbReference>
<keyword evidence="2" id="KW-1133">Transmembrane helix</keyword>
<keyword evidence="5" id="KW-1185">Reference proteome</keyword>
<dbReference type="Proteomes" id="UP000663854">
    <property type="component" value="Unassembled WGS sequence"/>
</dbReference>
<evidence type="ECO:0000313" key="5">
    <source>
        <dbReference type="Proteomes" id="UP000663870"/>
    </source>
</evidence>